<dbReference type="RefSeq" id="WP_130558188.1">
    <property type="nucleotide sequence ID" value="NZ_AP028947.1"/>
</dbReference>
<feature type="transmembrane region" description="Helical" evidence="2">
    <location>
        <begin position="212"/>
        <end position="231"/>
    </location>
</feature>
<evidence type="ECO:0000256" key="2">
    <source>
        <dbReference type="SAM" id="Phobius"/>
    </source>
</evidence>
<evidence type="ECO:0000256" key="1">
    <source>
        <dbReference type="SAM" id="Coils"/>
    </source>
</evidence>
<feature type="transmembrane region" description="Helical" evidence="2">
    <location>
        <begin position="182"/>
        <end position="200"/>
    </location>
</feature>
<evidence type="ECO:0000313" key="4">
    <source>
        <dbReference type="Proteomes" id="UP001329151"/>
    </source>
</evidence>
<keyword evidence="2" id="KW-0812">Transmembrane</keyword>
<evidence type="ECO:0000313" key="3">
    <source>
        <dbReference type="EMBL" id="BET25320.1"/>
    </source>
</evidence>
<dbReference type="Proteomes" id="UP001329151">
    <property type="component" value="Chromosome"/>
</dbReference>
<dbReference type="AlphaFoldDB" id="A0AA86J6J1"/>
<keyword evidence="2" id="KW-0472">Membrane</keyword>
<keyword evidence="1" id="KW-0175">Coiled coil</keyword>
<gene>
    <name evidence="3" type="ORF">RGQ30_08210</name>
</gene>
<organism evidence="3 4">
    <name type="scientific">Limnobacter thiooxidans</name>
    <dbReference type="NCBI Taxonomy" id="131080"/>
    <lineage>
        <taxon>Bacteria</taxon>
        <taxon>Pseudomonadati</taxon>
        <taxon>Pseudomonadota</taxon>
        <taxon>Betaproteobacteria</taxon>
        <taxon>Burkholderiales</taxon>
        <taxon>Burkholderiaceae</taxon>
        <taxon>Limnobacter</taxon>
    </lineage>
</organism>
<sequence length="354" mass="40196">MSKSLRLSEKWFRRGLWAVAVVFAWFLIGLGTTVVGDLPQVEKVQTIEDFIDPAALQPVQNAIRDSEAKARELGDVLEQLQLQHSAAKADTDSEREKFTAWIATRQATAKPDQDQELITRTQHLDSLQALERSALGRLEEQRKLLLDAQQANQRAQFRLTELQQGVQDEFNHARQSQELRVFAYRLALTLPLLVFAGWLYKTKRQSTYWPFVWGFIYFALFAFFVELVPYLPSYGGYIRYLVGIVITALVGRQAILALNRYLEQQRLAEAQPETKRREVLEYDTALARLAKGICPGCERAVDLKDTSIDFCPHCGIGLHDRCGHCHTRKSTFAKYCHTCGTGASLTTADQRLSA</sequence>
<protein>
    <submittedName>
        <fullName evidence="3">Zinc ribbon domain-containing protein</fullName>
    </submittedName>
</protein>
<dbReference type="EMBL" id="AP028947">
    <property type="protein sequence ID" value="BET25320.1"/>
    <property type="molecule type" value="Genomic_DNA"/>
</dbReference>
<accession>A0AA86J6J1</accession>
<dbReference type="KEGG" id="lto:RGQ30_08210"/>
<name>A0AA86J6J1_9BURK</name>
<keyword evidence="2" id="KW-1133">Transmembrane helix</keyword>
<reference evidence="3 4" key="1">
    <citation type="submission" date="2023-10" db="EMBL/GenBank/DDBJ databases">
        <title>Complete Genome Sequence of Limnobacter thiooxidans CS-K2T, Isolated from freshwater lake sediments in Bavaria, Germany.</title>
        <authorList>
            <person name="Naruki M."/>
            <person name="Watanabe A."/>
            <person name="Warashina T."/>
            <person name="Morita T."/>
            <person name="Arakawa K."/>
        </authorList>
    </citation>
    <scope>NUCLEOTIDE SEQUENCE [LARGE SCALE GENOMIC DNA]</scope>
    <source>
        <strain evidence="3 4">CS-K2</strain>
    </source>
</reference>
<proteinExistence type="predicted"/>
<keyword evidence="4" id="KW-1185">Reference proteome</keyword>
<feature type="transmembrane region" description="Helical" evidence="2">
    <location>
        <begin position="237"/>
        <end position="258"/>
    </location>
</feature>
<feature type="coiled-coil region" evidence="1">
    <location>
        <begin position="63"/>
        <end position="97"/>
    </location>
</feature>